<gene>
    <name evidence="3" type="ORF">ECRASSUSDP1_LOCUS2168</name>
</gene>
<feature type="compositionally biased region" description="Polar residues" evidence="1">
    <location>
        <begin position="751"/>
        <end position="799"/>
    </location>
</feature>
<name>A0AAD1U2N6_EUPCR</name>
<dbReference type="CDD" id="cd00038">
    <property type="entry name" value="CAP_ED"/>
    <property type="match status" value="1"/>
</dbReference>
<dbReference type="PROSITE" id="PS50042">
    <property type="entry name" value="CNMP_BINDING_3"/>
    <property type="match status" value="3"/>
</dbReference>
<dbReference type="InterPro" id="IPR014710">
    <property type="entry name" value="RmlC-like_jellyroll"/>
</dbReference>
<dbReference type="InterPro" id="IPR018488">
    <property type="entry name" value="cNMP-bd_CS"/>
</dbReference>
<organism evidence="3 4">
    <name type="scientific">Euplotes crassus</name>
    <dbReference type="NCBI Taxonomy" id="5936"/>
    <lineage>
        <taxon>Eukaryota</taxon>
        <taxon>Sar</taxon>
        <taxon>Alveolata</taxon>
        <taxon>Ciliophora</taxon>
        <taxon>Intramacronucleata</taxon>
        <taxon>Spirotrichea</taxon>
        <taxon>Hypotrichia</taxon>
        <taxon>Euplotida</taxon>
        <taxon>Euplotidae</taxon>
        <taxon>Moneuplotes</taxon>
    </lineage>
</organism>
<proteinExistence type="predicted"/>
<feature type="compositionally biased region" description="Basic and acidic residues" evidence="1">
    <location>
        <begin position="800"/>
        <end position="811"/>
    </location>
</feature>
<feature type="compositionally biased region" description="Basic and acidic residues" evidence="1">
    <location>
        <begin position="58"/>
        <end position="68"/>
    </location>
</feature>
<dbReference type="SUPFAM" id="SSF51206">
    <property type="entry name" value="cAMP-binding domain-like"/>
    <property type="match status" value="2"/>
</dbReference>
<evidence type="ECO:0000313" key="3">
    <source>
        <dbReference type="EMBL" id="CAI2360861.1"/>
    </source>
</evidence>
<dbReference type="Gene3D" id="2.60.120.10">
    <property type="entry name" value="Jelly Rolls"/>
    <property type="match status" value="2"/>
</dbReference>
<feature type="compositionally biased region" description="Basic and acidic residues" evidence="1">
    <location>
        <begin position="104"/>
        <end position="113"/>
    </location>
</feature>
<reference evidence="3" key="1">
    <citation type="submission" date="2023-07" db="EMBL/GenBank/DDBJ databases">
        <authorList>
            <consortium name="AG Swart"/>
            <person name="Singh M."/>
            <person name="Singh A."/>
            <person name="Seah K."/>
            <person name="Emmerich C."/>
        </authorList>
    </citation>
    <scope>NUCLEOTIDE SEQUENCE</scope>
    <source>
        <strain evidence="3">DP1</strain>
    </source>
</reference>
<dbReference type="Proteomes" id="UP001295684">
    <property type="component" value="Unassembled WGS sequence"/>
</dbReference>
<dbReference type="EMBL" id="CAMPGE010002055">
    <property type="protein sequence ID" value="CAI2360861.1"/>
    <property type="molecule type" value="Genomic_DNA"/>
</dbReference>
<evidence type="ECO:0000256" key="1">
    <source>
        <dbReference type="SAM" id="MobiDB-lite"/>
    </source>
</evidence>
<feature type="domain" description="Cyclic nucleotide-binding" evidence="2">
    <location>
        <begin position="358"/>
        <end position="408"/>
    </location>
</feature>
<dbReference type="PROSITE" id="PS00889">
    <property type="entry name" value="CNMP_BINDING_2"/>
    <property type="match status" value="1"/>
</dbReference>
<feature type="region of interest" description="Disordered" evidence="1">
    <location>
        <begin position="1"/>
        <end position="74"/>
    </location>
</feature>
<feature type="domain" description="Cyclic nucleotide-binding" evidence="2">
    <location>
        <begin position="294"/>
        <end position="355"/>
    </location>
</feature>
<comment type="caution">
    <text evidence="3">The sequence shown here is derived from an EMBL/GenBank/DDBJ whole genome shotgun (WGS) entry which is preliminary data.</text>
</comment>
<dbReference type="InterPro" id="IPR018490">
    <property type="entry name" value="cNMP-bd_dom_sf"/>
</dbReference>
<dbReference type="PANTHER" id="PTHR23011:SF28">
    <property type="entry name" value="CYCLIC NUCLEOTIDE-BINDING DOMAIN CONTAINING PROTEIN"/>
    <property type="match status" value="1"/>
</dbReference>
<feature type="compositionally biased region" description="Acidic residues" evidence="1">
    <location>
        <begin position="700"/>
        <end position="711"/>
    </location>
</feature>
<evidence type="ECO:0000259" key="2">
    <source>
        <dbReference type="PROSITE" id="PS50042"/>
    </source>
</evidence>
<sequence length="1057" mass="121176">MKASSSPGSPKPSTPDLEEAKSVLESDISSSVTIPTLQPASQKQSASKNRSSKFTPNLKEEALQEKNKTSTFTKTTQKIREKEIIFKCIKNFLKKNDLEEVFEKAQEEEKPQQEQEDQAPEENNLAQEGRGESKEALGYEMIYKSMLFEGLKKNDFVMKFGELGTKFYIVLKGKVSVRVPSIIEKDFTFKELLTLLDKNYEWVIENEKYQEVLELVQGMIPELVSEDYKRNLKLNIDSLKKVMKGKIISEIQHNYSDGIPKFEDFADVIRERTFVKKGKNNNTRYITCNFILEVVQLDVGASFGELALLEDKPRAATILCTENTRFAILEKEHFNKVMGKMYRKKFAKDIDFLSNFAFLHGLTRITKQKICYPMTSREFVRGQILVSEGDQVEDIILLEEGEYEMTKNIYVKDTKVVCEFLRIQCDKDQAFIESLLDPDSKPYTFAVDPVNKEMFHKRMKIFKKLKIKISNNQRYESIGLIESVFDSVTLPGCYFTTVKCISKSGKARVIEKEELFRVVSRTKPEVLHTVRQKLSFIAQRMKFLLKCNEIELRPSYFKSGGLSLSFRNPFSMAISSPTKKIDSDGEGAEGDKFSIKNYKELMHGEKTSLASAKRRVSQMKLFKTFETQEVEEFLNHIRKKRMSVIADASMIRGLKMPSKDLITQLNTKRNALKNSSIIDFEFLKAADEPLKKGITPISDTQEEDSLTESEESGSSNNYTEEMDSKYEQSNHSHSVSIEKSPLGKKHEMNSPKVTKNTKNIQTSNFSKDVSSLSSPRDINLPEVSSPSFKIEPQNVSPSAEQKDSRRGEILRKSKKPSKIISPKKEDFLSALPSVLQSKIQLETSRNKKADKLIKKLFSHEDPGNNLPQIPLRTSKIGTQNDRFKSYNKNRWGRIPLEKPQRKNVYMIKKPLNPLRKSMKNSLQNIDGMITEGMSKSKNALKSFRSPNKSLKKKLKLIKSVETLGQNPFQEDDYETSGLKSPDFVLRMELPALAKHKSSLLDKKKNTLKEIICTKIRNQYRKEDPQGSKQGAKQPKEWRKHLKERSSVKKQPGLRECP</sequence>
<keyword evidence="4" id="KW-1185">Reference proteome</keyword>
<dbReference type="InterPro" id="IPR000595">
    <property type="entry name" value="cNMP-bd_dom"/>
</dbReference>
<feature type="region of interest" description="Disordered" evidence="1">
    <location>
        <begin position="104"/>
        <end position="132"/>
    </location>
</feature>
<feature type="region of interest" description="Disordered" evidence="1">
    <location>
        <begin position="1014"/>
        <end position="1057"/>
    </location>
</feature>
<accession>A0AAD1U2N6</accession>
<protein>
    <recommendedName>
        <fullName evidence="2">Cyclic nucleotide-binding domain-containing protein</fullName>
    </recommendedName>
</protein>
<feature type="region of interest" description="Disordered" evidence="1">
    <location>
        <begin position="693"/>
        <end position="818"/>
    </location>
</feature>
<evidence type="ECO:0000313" key="4">
    <source>
        <dbReference type="Proteomes" id="UP001295684"/>
    </source>
</evidence>
<dbReference type="PANTHER" id="PTHR23011">
    <property type="entry name" value="CYCLIC NUCLEOTIDE-BINDING DOMAIN CONTAINING PROTEIN"/>
    <property type="match status" value="1"/>
</dbReference>
<dbReference type="AlphaFoldDB" id="A0AAD1U2N6"/>
<feature type="compositionally biased region" description="Polar residues" evidence="1">
    <location>
        <begin position="27"/>
        <end position="55"/>
    </location>
</feature>
<feature type="domain" description="Cyclic nucleotide-binding" evidence="2">
    <location>
        <begin position="148"/>
        <end position="177"/>
    </location>
</feature>